<dbReference type="Proteomes" id="UP001162483">
    <property type="component" value="Unassembled WGS sequence"/>
</dbReference>
<protein>
    <submittedName>
        <fullName evidence="2">Uncharacterized protein</fullName>
    </submittedName>
</protein>
<feature type="compositionally biased region" description="Polar residues" evidence="1">
    <location>
        <begin position="1"/>
        <end position="17"/>
    </location>
</feature>
<feature type="region of interest" description="Disordered" evidence="1">
    <location>
        <begin position="57"/>
        <end position="94"/>
    </location>
</feature>
<proteinExistence type="predicted"/>
<reference evidence="2" key="1">
    <citation type="submission" date="2023-05" db="EMBL/GenBank/DDBJ databases">
        <authorList>
            <person name="Stuckert A."/>
        </authorList>
    </citation>
    <scope>NUCLEOTIDE SEQUENCE</scope>
</reference>
<dbReference type="EMBL" id="CATNWA010017998">
    <property type="protein sequence ID" value="CAI9604610.1"/>
    <property type="molecule type" value="Genomic_DNA"/>
</dbReference>
<gene>
    <name evidence="2" type="ORF">SPARVUS_LOCUS13487144</name>
</gene>
<organism evidence="2 3">
    <name type="scientific">Staurois parvus</name>
    <dbReference type="NCBI Taxonomy" id="386267"/>
    <lineage>
        <taxon>Eukaryota</taxon>
        <taxon>Metazoa</taxon>
        <taxon>Chordata</taxon>
        <taxon>Craniata</taxon>
        <taxon>Vertebrata</taxon>
        <taxon>Euteleostomi</taxon>
        <taxon>Amphibia</taxon>
        <taxon>Batrachia</taxon>
        <taxon>Anura</taxon>
        <taxon>Neobatrachia</taxon>
        <taxon>Ranoidea</taxon>
        <taxon>Ranidae</taxon>
        <taxon>Staurois</taxon>
    </lineage>
</organism>
<accession>A0ABN9G5L5</accession>
<sequence>MSFQSAPASEDSSTLPSAQFPPPFSANSSTGLYSVSSSPLPIPPLVSIQCPPPLSAIQLPPPLSANPPLVSLPRSPPLSANPSIGFPSMSSTPL</sequence>
<evidence type="ECO:0000313" key="3">
    <source>
        <dbReference type="Proteomes" id="UP001162483"/>
    </source>
</evidence>
<comment type="caution">
    <text evidence="2">The sequence shown here is derived from an EMBL/GenBank/DDBJ whole genome shotgun (WGS) entry which is preliminary data.</text>
</comment>
<keyword evidence="3" id="KW-1185">Reference proteome</keyword>
<evidence type="ECO:0000256" key="1">
    <source>
        <dbReference type="SAM" id="MobiDB-lite"/>
    </source>
</evidence>
<name>A0ABN9G5L5_9NEOB</name>
<evidence type="ECO:0000313" key="2">
    <source>
        <dbReference type="EMBL" id="CAI9604610.1"/>
    </source>
</evidence>
<feature type="region of interest" description="Disordered" evidence="1">
    <location>
        <begin position="1"/>
        <end position="23"/>
    </location>
</feature>